<reference evidence="3 4" key="1">
    <citation type="journal article" date="2017" name="Genome Biol. Evol.">
        <title>Phytophthora megakarya and P. palmivora, closely related causal agents of cacao black pod rot, underwent increases in genome sizes and gene numbers by different mechanisms.</title>
        <authorList>
            <person name="Ali S.S."/>
            <person name="Shao J."/>
            <person name="Lary D.J."/>
            <person name="Kronmiller B."/>
            <person name="Shen D."/>
            <person name="Strem M.D."/>
            <person name="Amoako-Attah I."/>
            <person name="Akrofi A.Y."/>
            <person name="Begoude B.A."/>
            <person name="Ten Hoopen G.M."/>
            <person name="Coulibaly K."/>
            <person name="Kebe B.I."/>
            <person name="Melnick R.L."/>
            <person name="Guiltinan M.J."/>
            <person name="Tyler B.M."/>
            <person name="Meinhardt L.W."/>
            <person name="Bailey B.A."/>
        </authorList>
    </citation>
    <scope>NUCLEOTIDE SEQUENCE [LARGE SCALE GENOMIC DNA]</scope>
    <source>
        <strain evidence="4">sbr112.9</strain>
    </source>
</reference>
<protein>
    <recommendedName>
        <fullName evidence="2">PiggyBac transposable element-derived protein domain-containing protein</fullName>
    </recommendedName>
</protein>
<dbReference type="EMBL" id="NCKW01016852">
    <property type="protein sequence ID" value="POM60576.1"/>
    <property type="molecule type" value="Genomic_DNA"/>
</dbReference>
<feature type="region of interest" description="Disordered" evidence="1">
    <location>
        <begin position="76"/>
        <end position="104"/>
    </location>
</feature>
<feature type="domain" description="PiggyBac transposable element-derived protein" evidence="2">
    <location>
        <begin position="330"/>
        <end position="503"/>
    </location>
</feature>
<dbReference type="Pfam" id="PF13843">
    <property type="entry name" value="DDE_Tnp_1_7"/>
    <property type="match status" value="1"/>
</dbReference>
<feature type="region of interest" description="Disordered" evidence="1">
    <location>
        <begin position="1"/>
        <end position="21"/>
    </location>
</feature>
<dbReference type="OrthoDB" id="126926at2759"/>
<dbReference type="AlphaFoldDB" id="A0A2P4X4W1"/>
<feature type="compositionally biased region" description="Acidic residues" evidence="1">
    <location>
        <begin position="89"/>
        <end position="103"/>
    </location>
</feature>
<feature type="region of interest" description="Disordered" evidence="1">
    <location>
        <begin position="178"/>
        <end position="257"/>
    </location>
</feature>
<sequence>MARIRKSRREKPAAQAPTEHDIDFGHLWRQLRAAGWTSKRPTGLQTEWSYASPGRSSIFVGEHAVVDHAFQSGLLEESTEASQTQITDDLNDEPLERDTDEDAHEQLDCSQVDVRASQINTSVQLSQRTIDHMFVPPSDQDIELSQTAVTSAFGLAPGDLQVDDEHRSAAVGLHLLSEASGLESEGEEDDGETAEPTLRQRRHAALPAPSDVNVLGDGEADSDYENYSSSDGDGDGVLDEDSECGGDGLNEDDDVLSDSDAVDMDEAFLASLQIGSGALDSAALSQREKTLRAEEARPVAELLGVWRSPLLTVFYFLPKSMWVNITAETNRCHDILRDLHFVDNTVDHGQDKLWKLRPVVDKIQERFLTGWTLPSIFSFDEGVLPATSRRNTTCMFMSDKPHRYGSKLFMLCDAKTSYCHRFEVYVGKRATVNSADATVDYKTGAAAVLRNLKVVLARARHAWRTVVIDRYYSSVLLAVELLAMNVYVVGTIMTSRVGYNKKLHAVYDCLRVVGS</sequence>
<evidence type="ECO:0000256" key="1">
    <source>
        <dbReference type="SAM" id="MobiDB-lite"/>
    </source>
</evidence>
<organism evidence="3 4">
    <name type="scientific">Phytophthora palmivora</name>
    <dbReference type="NCBI Taxonomy" id="4796"/>
    <lineage>
        <taxon>Eukaryota</taxon>
        <taxon>Sar</taxon>
        <taxon>Stramenopiles</taxon>
        <taxon>Oomycota</taxon>
        <taxon>Peronosporomycetes</taxon>
        <taxon>Peronosporales</taxon>
        <taxon>Peronosporaceae</taxon>
        <taxon>Phytophthora</taxon>
    </lineage>
</organism>
<keyword evidence="4" id="KW-1185">Reference proteome</keyword>
<gene>
    <name evidence="3" type="ORF">PHPALM_30560</name>
</gene>
<dbReference type="PANTHER" id="PTHR46599">
    <property type="entry name" value="PIGGYBAC TRANSPOSABLE ELEMENT-DERIVED PROTEIN 4"/>
    <property type="match status" value="1"/>
</dbReference>
<dbReference type="PANTHER" id="PTHR46599:SF3">
    <property type="entry name" value="PIGGYBAC TRANSPOSABLE ELEMENT-DERIVED PROTEIN 4"/>
    <property type="match status" value="1"/>
</dbReference>
<dbReference type="InterPro" id="IPR029526">
    <property type="entry name" value="PGBD"/>
</dbReference>
<feature type="compositionally biased region" description="Acidic residues" evidence="1">
    <location>
        <begin position="184"/>
        <end position="193"/>
    </location>
</feature>
<feature type="compositionally biased region" description="Acidic residues" evidence="1">
    <location>
        <begin position="232"/>
        <end position="257"/>
    </location>
</feature>
<name>A0A2P4X4W1_9STRA</name>
<proteinExistence type="predicted"/>
<comment type="caution">
    <text evidence="3">The sequence shown here is derived from an EMBL/GenBank/DDBJ whole genome shotgun (WGS) entry which is preliminary data.</text>
</comment>
<evidence type="ECO:0000259" key="2">
    <source>
        <dbReference type="Pfam" id="PF13843"/>
    </source>
</evidence>
<evidence type="ECO:0000313" key="3">
    <source>
        <dbReference type="EMBL" id="POM60576.1"/>
    </source>
</evidence>
<accession>A0A2P4X4W1</accession>
<evidence type="ECO:0000313" key="4">
    <source>
        <dbReference type="Proteomes" id="UP000237271"/>
    </source>
</evidence>
<dbReference type="Proteomes" id="UP000237271">
    <property type="component" value="Unassembled WGS sequence"/>
</dbReference>